<dbReference type="HOGENOM" id="CLU_029697_1_0_10"/>
<evidence type="ECO:0000256" key="1">
    <source>
        <dbReference type="ARBA" id="ARBA00004141"/>
    </source>
</evidence>
<proteinExistence type="inferred from homology"/>
<feature type="transmembrane region" description="Helical" evidence="11">
    <location>
        <begin position="347"/>
        <end position="368"/>
    </location>
</feature>
<dbReference type="GO" id="GO:0006814">
    <property type="term" value="P:sodium ion transport"/>
    <property type="evidence" value="ECO:0007669"/>
    <property type="project" value="UniProtKB-KW"/>
</dbReference>
<keyword evidence="5 11" id="KW-1133">Transmembrane helix</keyword>
<keyword evidence="14" id="KW-1185">Reference proteome</keyword>
<keyword evidence="3" id="KW-0050">Antiport</keyword>
<evidence type="ECO:0000313" key="14">
    <source>
        <dbReference type="Proteomes" id="UP000006054"/>
    </source>
</evidence>
<evidence type="ECO:0000256" key="7">
    <source>
        <dbReference type="ARBA" id="ARBA00023065"/>
    </source>
</evidence>
<feature type="transmembrane region" description="Helical" evidence="11">
    <location>
        <begin position="75"/>
        <end position="95"/>
    </location>
</feature>
<feature type="transmembrane region" description="Helical" evidence="11">
    <location>
        <begin position="306"/>
        <end position="327"/>
    </location>
</feature>
<gene>
    <name evidence="13" type="ordered locus">Fleli_0363</name>
</gene>
<keyword evidence="6" id="KW-0915">Sodium</keyword>
<evidence type="ECO:0000256" key="4">
    <source>
        <dbReference type="ARBA" id="ARBA00022692"/>
    </source>
</evidence>
<dbReference type="Proteomes" id="UP000006054">
    <property type="component" value="Chromosome"/>
</dbReference>
<organism evidence="13 14">
    <name type="scientific">Bernardetia litoralis (strain ATCC 23117 / DSM 6794 / NBRC 15988 / NCIMB 1366 / Fx l1 / Sio-4)</name>
    <name type="common">Flexibacter litoralis</name>
    <dbReference type="NCBI Taxonomy" id="880071"/>
    <lineage>
        <taxon>Bacteria</taxon>
        <taxon>Pseudomonadati</taxon>
        <taxon>Bacteroidota</taxon>
        <taxon>Cytophagia</taxon>
        <taxon>Cytophagales</taxon>
        <taxon>Bernardetiaceae</taxon>
        <taxon>Bernardetia</taxon>
    </lineage>
</organism>
<feature type="transmembrane region" description="Helical" evidence="11">
    <location>
        <begin position="425"/>
        <end position="447"/>
    </location>
</feature>
<feature type="transmembrane region" description="Helical" evidence="11">
    <location>
        <begin position="388"/>
        <end position="413"/>
    </location>
</feature>
<feature type="transmembrane region" description="Helical" evidence="11">
    <location>
        <begin position="188"/>
        <end position="209"/>
    </location>
</feature>
<dbReference type="PANTHER" id="PTHR43269:SF2">
    <property type="entry name" value="SODIUM_PROTON ANTIPORTER 1-RELATED"/>
    <property type="match status" value="1"/>
</dbReference>
<keyword evidence="8 11" id="KW-0472">Membrane</keyword>
<feature type="transmembrane region" description="Helical" evidence="11">
    <location>
        <begin position="110"/>
        <end position="137"/>
    </location>
</feature>
<dbReference type="PANTHER" id="PTHR43269">
    <property type="entry name" value="SODIUM/PROTON ANTIPORTER 1-RELATED"/>
    <property type="match status" value="1"/>
</dbReference>
<evidence type="ECO:0000259" key="12">
    <source>
        <dbReference type="Pfam" id="PF03600"/>
    </source>
</evidence>
<dbReference type="EMBL" id="CP003345">
    <property type="protein sequence ID" value="AFM02843.1"/>
    <property type="molecule type" value="Genomic_DNA"/>
</dbReference>
<dbReference type="STRING" id="880071.Fleli_0363"/>
<dbReference type="AlphaFoldDB" id="I4AFV8"/>
<feature type="transmembrane region" description="Helical" evidence="11">
    <location>
        <begin position="30"/>
        <end position="50"/>
    </location>
</feature>
<feature type="domain" description="Citrate transporter-like" evidence="12">
    <location>
        <begin position="15"/>
        <end position="372"/>
    </location>
</feature>
<evidence type="ECO:0000256" key="11">
    <source>
        <dbReference type="SAM" id="Phobius"/>
    </source>
</evidence>
<evidence type="ECO:0000256" key="9">
    <source>
        <dbReference type="ARBA" id="ARBA00023201"/>
    </source>
</evidence>
<accession>I4AFV8</accession>
<evidence type="ECO:0000256" key="6">
    <source>
        <dbReference type="ARBA" id="ARBA00023053"/>
    </source>
</evidence>
<dbReference type="InterPro" id="IPR045016">
    <property type="entry name" value="NhaD-like"/>
</dbReference>
<dbReference type="KEGG" id="fli:Fleli_0363"/>
<dbReference type="OrthoDB" id="9772058at2"/>
<dbReference type="InterPro" id="IPR004680">
    <property type="entry name" value="Cit_transptr-like_dom"/>
</dbReference>
<dbReference type="PATRIC" id="fig|880071.3.peg.347"/>
<dbReference type="eggNOG" id="COG1055">
    <property type="taxonomic scope" value="Bacteria"/>
</dbReference>
<name>I4AFV8_BERLS</name>
<protein>
    <submittedName>
        <fullName evidence="13">Na+/H+ antiporter NhaD-like permease</fullName>
    </submittedName>
</protein>
<evidence type="ECO:0000256" key="3">
    <source>
        <dbReference type="ARBA" id="ARBA00022449"/>
    </source>
</evidence>
<feature type="transmembrane region" description="Helical" evidence="11">
    <location>
        <begin position="266"/>
        <end position="285"/>
    </location>
</feature>
<dbReference type="GO" id="GO:0016020">
    <property type="term" value="C:membrane"/>
    <property type="evidence" value="ECO:0007669"/>
    <property type="project" value="UniProtKB-SubCell"/>
</dbReference>
<evidence type="ECO:0000256" key="8">
    <source>
        <dbReference type="ARBA" id="ARBA00023136"/>
    </source>
</evidence>
<keyword evidence="9" id="KW-0739">Sodium transport</keyword>
<evidence type="ECO:0000256" key="2">
    <source>
        <dbReference type="ARBA" id="ARBA00022448"/>
    </source>
</evidence>
<feature type="transmembrane region" description="Helical" evidence="11">
    <location>
        <begin position="149"/>
        <end position="168"/>
    </location>
</feature>
<comment type="similarity">
    <text evidence="10">Belongs to the NhaD Na(+)/H(+) (TC 2.A.62) antiporter family.</text>
</comment>
<comment type="subcellular location">
    <subcellularLocation>
        <location evidence="1">Membrane</location>
        <topology evidence="1">Multi-pass membrane protein</topology>
    </subcellularLocation>
</comment>
<dbReference type="Pfam" id="PF03600">
    <property type="entry name" value="CitMHS"/>
    <property type="match status" value="1"/>
</dbReference>
<keyword evidence="4 11" id="KW-0812">Transmembrane</keyword>
<keyword evidence="2" id="KW-0813">Transport</keyword>
<keyword evidence="7" id="KW-0406">Ion transport</keyword>
<feature type="transmembrane region" description="Helical" evidence="11">
    <location>
        <begin position="5"/>
        <end position="24"/>
    </location>
</feature>
<dbReference type="GO" id="GO:0015297">
    <property type="term" value="F:antiporter activity"/>
    <property type="evidence" value="ECO:0007669"/>
    <property type="project" value="UniProtKB-KW"/>
</dbReference>
<reference evidence="14" key="1">
    <citation type="submission" date="2012-06" db="EMBL/GenBank/DDBJ databases">
        <title>The complete genome of Flexibacter litoralis DSM 6794.</title>
        <authorList>
            <person name="Lucas S."/>
            <person name="Copeland A."/>
            <person name="Lapidus A."/>
            <person name="Glavina del Rio T."/>
            <person name="Dalin E."/>
            <person name="Tice H."/>
            <person name="Bruce D."/>
            <person name="Goodwin L."/>
            <person name="Pitluck S."/>
            <person name="Peters L."/>
            <person name="Ovchinnikova G."/>
            <person name="Lu M."/>
            <person name="Kyrpides N."/>
            <person name="Mavromatis K."/>
            <person name="Ivanova N."/>
            <person name="Brettin T."/>
            <person name="Detter J.C."/>
            <person name="Han C."/>
            <person name="Larimer F."/>
            <person name="Land M."/>
            <person name="Hauser L."/>
            <person name="Markowitz V."/>
            <person name="Cheng J.-F."/>
            <person name="Hugenholtz P."/>
            <person name="Woyke T."/>
            <person name="Wu D."/>
            <person name="Spring S."/>
            <person name="Lang E."/>
            <person name="Kopitz M."/>
            <person name="Brambilla E."/>
            <person name="Klenk H.-P."/>
            <person name="Eisen J.A."/>
        </authorList>
    </citation>
    <scope>NUCLEOTIDE SEQUENCE [LARGE SCALE GENOMIC DNA]</scope>
    <source>
        <strain evidence="14">ATCC 23117 / DSM 6794 / NBRC 15988 / NCIMB 1366 / Sio-4</strain>
    </source>
</reference>
<evidence type="ECO:0000256" key="10">
    <source>
        <dbReference type="ARBA" id="ARBA00025753"/>
    </source>
</evidence>
<sequence>MSYEIVVIIIFVLGYMAIALEHNIKVDKAAPALLIAVLCWTVYVVAEGILPHNEEVIDKIVHTELLHHLAETSQILFFLLCAMTIVEVIDAHQGFEVITKRITTQKKRNLIWIICLVTFFLSAALDNLATTIVMVSMLRKLVTDKNDRLIYVSMVVIAANAGGAWSPIGDVTTTMLWIGGQVTTTNIIVKLIVPSIICLVAPLTIISFMMKGNLKQSKEGASGAGGHGGHAPIKVSDFDRNLVFGIGLGGLLFVPIFKTITHLPPFMGMSFSLGVVWLVTEILHNRKKAEEGAHAKLSVVAILERVDVPSVLFFFGILLAVGCLQSMGTLNTLATFLSETFTGDGGVYIIGLLLGLMSAIVDNVPLVAASMGMYDLATYPPDHVFWEFIAYCAGTGGSTLIIGSAAGVAAMGMEHINFMWYLKKIAWLSLIGYIAGAATFMAMQLLIH</sequence>
<evidence type="ECO:0000313" key="13">
    <source>
        <dbReference type="EMBL" id="AFM02843.1"/>
    </source>
</evidence>
<evidence type="ECO:0000256" key="5">
    <source>
        <dbReference type="ARBA" id="ARBA00022989"/>
    </source>
</evidence>
<dbReference type="RefSeq" id="WP_014796305.1">
    <property type="nucleotide sequence ID" value="NC_018018.1"/>
</dbReference>
<dbReference type="NCBIfam" id="NF038006">
    <property type="entry name" value="NhaD_1"/>
    <property type="match status" value="1"/>
</dbReference>